<dbReference type="OrthoDB" id="6773285at2759"/>
<proteinExistence type="predicted"/>
<dbReference type="EMBL" id="CACRXK020000057">
    <property type="protein sequence ID" value="CAB3977606.1"/>
    <property type="molecule type" value="Genomic_DNA"/>
</dbReference>
<protein>
    <submittedName>
        <fullName evidence="1">Uncharacterized protein</fullName>
    </submittedName>
</protein>
<comment type="caution">
    <text evidence="1">The sequence shown here is derived from an EMBL/GenBank/DDBJ whole genome shotgun (WGS) entry which is preliminary data.</text>
</comment>
<evidence type="ECO:0000313" key="2">
    <source>
        <dbReference type="Proteomes" id="UP001152795"/>
    </source>
</evidence>
<dbReference type="Proteomes" id="UP001152795">
    <property type="component" value="Unassembled WGS sequence"/>
</dbReference>
<accession>A0A6S7FP28</accession>
<keyword evidence="2" id="KW-1185">Reference proteome</keyword>
<organism evidence="1 2">
    <name type="scientific">Paramuricea clavata</name>
    <name type="common">Red gorgonian</name>
    <name type="synonym">Violescent sea-whip</name>
    <dbReference type="NCBI Taxonomy" id="317549"/>
    <lineage>
        <taxon>Eukaryota</taxon>
        <taxon>Metazoa</taxon>
        <taxon>Cnidaria</taxon>
        <taxon>Anthozoa</taxon>
        <taxon>Octocorallia</taxon>
        <taxon>Malacalcyonacea</taxon>
        <taxon>Plexauridae</taxon>
        <taxon>Paramuricea</taxon>
    </lineage>
</organism>
<name>A0A6S7FP28_PARCT</name>
<evidence type="ECO:0000313" key="1">
    <source>
        <dbReference type="EMBL" id="CAB3977606.1"/>
    </source>
</evidence>
<dbReference type="PANTHER" id="PTHR47510:SF3">
    <property type="entry name" value="ENDO_EXONUCLEASE_PHOSPHATASE DOMAIN-CONTAINING PROTEIN"/>
    <property type="match status" value="1"/>
</dbReference>
<gene>
    <name evidence="1" type="ORF">PACLA_8A009196</name>
</gene>
<reference evidence="1" key="1">
    <citation type="submission" date="2020-04" db="EMBL/GenBank/DDBJ databases">
        <authorList>
            <person name="Alioto T."/>
            <person name="Alioto T."/>
            <person name="Gomez Garrido J."/>
        </authorList>
    </citation>
    <scope>NUCLEOTIDE SEQUENCE</scope>
    <source>
        <strain evidence="1">A484AB</strain>
    </source>
</reference>
<dbReference type="PANTHER" id="PTHR47510">
    <property type="entry name" value="REVERSE TRANSCRIPTASE DOMAIN-CONTAINING PROTEIN"/>
    <property type="match status" value="1"/>
</dbReference>
<dbReference type="AlphaFoldDB" id="A0A6S7FP28"/>
<sequence length="154" mass="17499">MTARDNLKRKAIITKLETDWENYKKARNETNTLLRQAKRDYYSKKISTEKQNPKAAWKTINTLLGKHNQPTKVNELNVNDMKLNSPNDIAEGFNTFFSNTGPNLDEKIGSTECHFKGYLDKSNSEFTAFKSVSVNHVCLLLRELSGSKAIVLDG</sequence>